<comment type="caution">
    <text evidence="6">The sequence shown here is derived from an EMBL/GenBank/DDBJ whole genome shotgun (WGS) entry which is preliminary data.</text>
</comment>
<dbReference type="InterPro" id="IPR051453">
    <property type="entry name" value="MBL_Glyoxalase_II"/>
</dbReference>
<keyword evidence="2" id="KW-0479">Metal-binding</keyword>
<dbReference type="EMBL" id="QUQO01000001">
    <property type="protein sequence ID" value="RFB04670.1"/>
    <property type="molecule type" value="Genomic_DNA"/>
</dbReference>
<evidence type="ECO:0000259" key="5">
    <source>
        <dbReference type="SMART" id="SM00849"/>
    </source>
</evidence>
<protein>
    <submittedName>
        <fullName evidence="6">MBL fold metallo-hydrolase</fullName>
    </submittedName>
</protein>
<dbReference type="CDD" id="cd07737">
    <property type="entry name" value="YcbL-like_MBL-fold"/>
    <property type="match status" value="1"/>
</dbReference>
<dbReference type="Pfam" id="PF00753">
    <property type="entry name" value="Lactamase_B"/>
    <property type="match status" value="1"/>
</dbReference>
<evidence type="ECO:0000313" key="6">
    <source>
        <dbReference type="EMBL" id="RFB04670.1"/>
    </source>
</evidence>
<dbReference type="SUPFAM" id="SSF56281">
    <property type="entry name" value="Metallo-hydrolase/oxidoreductase"/>
    <property type="match status" value="1"/>
</dbReference>
<dbReference type="FunCoup" id="A0A371RGU1">
    <property type="interactions" value="451"/>
</dbReference>
<name>A0A371RGU1_9PROT</name>
<feature type="domain" description="Metallo-beta-lactamase" evidence="5">
    <location>
        <begin position="18"/>
        <end position="198"/>
    </location>
</feature>
<evidence type="ECO:0000256" key="1">
    <source>
        <dbReference type="ARBA" id="ARBA00001947"/>
    </source>
</evidence>
<evidence type="ECO:0000256" key="4">
    <source>
        <dbReference type="ARBA" id="ARBA00022833"/>
    </source>
</evidence>
<dbReference type="PANTHER" id="PTHR46233:SF3">
    <property type="entry name" value="HYDROXYACYLGLUTATHIONE HYDROLASE GLOC"/>
    <property type="match status" value="1"/>
</dbReference>
<dbReference type="GO" id="GO:0016787">
    <property type="term" value="F:hydrolase activity"/>
    <property type="evidence" value="ECO:0007669"/>
    <property type="project" value="UniProtKB-KW"/>
</dbReference>
<dbReference type="AlphaFoldDB" id="A0A371RGU1"/>
<evidence type="ECO:0000256" key="3">
    <source>
        <dbReference type="ARBA" id="ARBA00022801"/>
    </source>
</evidence>
<dbReference type="Gene3D" id="3.60.15.10">
    <property type="entry name" value="Ribonuclease Z/Hydroxyacylglutathione hydrolase-like"/>
    <property type="match status" value="1"/>
</dbReference>
<keyword evidence="7" id="KW-1185">Reference proteome</keyword>
<accession>A0A371RGU1</accession>
<dbReference type="PANTHER" id="PTHR46233">
    <property type="entry name" value="HYDROXYACYLGLUTATHIONE HYDROLASE GLOC"/>
    <property type="match status" value="1"/>
</dbReference>
<reference evidence="6 7" key="1">
    <citation type="submission" date="2018-08" db="EMBL/GenBank/DDBJ databases">
        <title>Parvularcula sp. SM1705, isolated from surface water of the South Sea China.</title>
        <authorList>
            <person name="Sun L."/>
        </authorList>
    </citation>
    <scope>NUCLEOTIDE SEQUENCE [LARGE SCALE GENOMIC DNA]</scope>
    <source>
        <strain evidence="6 7">SM1705</strain>
    </source>
</reference>
<gene>
    <name evidence="6" type="ORF">DX908_04880</name>
</gene>
<dbReference type="InterPro" id="IPR036866">
    <property type="entry name" value="RibonucZ/Hydroxyglut_hydro"/>
</dbReference>
<dbReference type="OrthoDB" id="9802991at2"/>
<dbReference type="RefSeq" id="WP_116391302.1">
    <property type="nucleotide sequence ID" value="NZ_QUQO01000001.1"/>
</dbReference>
<dbReference type="InParanoid" id="A0A371RGU1"/>
<comment type="cofactor">
    <cofactor evidence="1">
        <name>Zn(2+)</name>
        <dbReference type="ChEBI" id="CHEBI:29105"/>
    </cofactor>
</comment>
<keyword evidence="3 6" id="KW-0378">Hydrolase</keyword>
<dbReference type="Proteomes" id="UP000264589">
    <property type="component" value="Unassembled WGS sequence"/>
</dbReference>
<keyword evidence="4" id="KW-0862">Zinc</keyword>
<dbReference type="GO" id="GO:0046872">
    <property type="term" value="F:metal ion binding"/>
    <property type="evidence" value="ECO:0007669"/>
    <property type="project" value="UniProtKB-KW"/>
</dbReference>
<proteinExistence type="predicted"/>
<dbReference type="SMART" id="SM00849">
    <property type="entry name" value="Lactamase_B"/>
    <property type="match status" value="1"/>
</dbReference>
<dbReference type="InterPro" id="IPR001279">
    <property type="entry name" value="Metallo-B-lactamas"/>
</dbReference>
<sequence length="230" mass="25125">MSQTPPFQIKIVPVTPFQQNCSLIRARNGSIAVIDPGGEVDRLIAEADAWDGKIEKIWLTHGHLDHAGGAMELKEKTGAIIEGAQEEEVFWLSQISEQIKRFGTHMEAKNVTPDRWLDDGDTVELDGNVFEVIFTPGHTPGHVVFFNRHMKIAFVGDVLFKGSIGRTDFPRGDHATLIASITEKLWPLGNDVQFVPGHGPLSTFGHERQSNPFVGDAVVGRAGANTQGPG</sequence>
<organism evidence="6 7">
    <name type="scientific">Parvularcula marina</name>
    <dbReference type="NCBI Taxonomy" id="2292771"/>
    <lineage>
        <taxon>Bacteria</taxon>
        <taxon>Pseudomonadati</taxon>
        <taxon>Pseudomonadota</taxon>
        <taxon>Alphaproteobacteria</taxon>
        <taxon>Parvularculales</taxon>
        <taxon>Parvularculaceae</taxon>
        <taxon>Parvularcula</taxon>
    </lineage>
</organism>
<evidence type="ECO:0000313" key="7">
    <source>
        <dbReference type="Proteomes" id="UP000264589"/>
    </source>
</evidence>
<evidence type="ECO:0000256" key="2">
    <source>
        <dbReference type="ARBA" id="ARBA00022723"/>
    </source>
</evidence>